<feature type="compositionally biased region" description="Low complexity" evidence="1">
    <location>
        <begin position="52"/>
        <end position="62"/>
    </location>
</feature>
<dbReference type="Proteomes" id="UP001159659">
    <property type="component" value="Unassembled WGS sequence"/>
</dbReference>
<proteinExistence type="predicted"/>
<evidence type="ECO:0000313" key="2">
    <source>
        <dbReference type="EMBL" id="CAH0490994.1"/>
    </source>
</evidence>
<evidence type="ECO:0000313" key="3">
    <source>
        <dbReference type="EMBL" id="CAI5704087.1"/>
    </source>
</evidence>
<evidence type="ECO:0000313" key="4">
    <source>
        <dbReference type="Proteomes" id="UP001157938"/>
    </source>
</evidence>
<keyword evidence="4" id="KW-1185">Reference proteome</keyword>
<protein>
    <submittedName>
        <fullName evidence="3">Uncharacterized protein</fullName>
    </submittedName>
</protein>
<evidence type="ECO:0000256" key="1">
    <source>
        <dbReference type="SAM" id="MobiDB-lite"/>
    </source>
</evidence>
<comment type="caution">
    <text evidence="3">The sequence shown here is derived from an EMBL/GenBank/DDBJ whole genome shotgun (WGS) entry which is preliminary data.</text>
</comment>
<gene>
    <name evidence="2" type="ORF">PFR001_LOCUS6286</name>
    <name evidence="3" type="ORF">PFR002_LOCUS12</name>
</gene>
<feature type="region of interest" description="Disordered" evidence="1">
    <location>
        <begin position="43"/>
        <end position="70"/>
    </location>
</feature>
<sequence>MVTTKQMHNMILSRPNSCEFRSGMSVQELKHLTAQRQHFEFYARNPPRAVDSTSRSSSLSTSPQGYMDPFSQRGLATDKMFITCGGQEVIFMEGVVNAPKEVSN</sequence>
<organism evidence="3 5">
    <name type="scientific">Peronospora farinosa</name>
    <dbReference type="NCBI Taxonomy" id="134698"/>
    <lineage>
        <taxon>Eukaryota</taxon>
        <taxon>Sar</taxon>
        <taxon>Stramenopiles</taxon>
        <taxon>Oomycota</taxon>
        <taxon>Peronosporomycetes</taxon>
        <taxon>Peronosporales</taxon>
        <taxon>Peronosporaceae</taxon>
        <taxon>Peronospora</taxon>
    </lineage>
</organism>
<reference evidence="3" key="2">
    <citation type="submission" date="2022-12" db="EMBL/GenBank/DDBJ databases">
        <authorList>
            <person name="Webb A."/>
        </authorList>
    </citation>
    <scope>NUCLEOTIDE SEQUENCE</scope>
    <source>
        <strain evidence="3">Pf2</strain>
    </source>
</reference>
<dbReference type="EMBL" id="CANTFK010000001">
    <property type="protein sequence ID" value="CAI5704087.1"/>
    <property type="molecule type" value="Genomic_DNA"/>
</dbReference>
<reference evidence="2 4" key="1">
    <citation type="submission" date="2021-11" db="EMBL/GenBank/DDBJ databases">
        <authorList>
            <person name="Islam A."/>
            <person name="Islam S."/>
            <person name="Flora M.S."/>
            <person name="Rahman M."/>
            <person name="Ziaur R.M."/>
            <person name="Epstein J.H."/>
            <person name="Hassan M."/>
            <person name="Klassen M."/>
            <person name="Woodard K."/>
            <person name="Webb A."/>
            <person name="Webby R.J."/>
            <person name="El Zowalaty M.E."/>
        </authorList>
    </citation>
    <scope>NUCLEOTIDE SEQUENCE [LARGE SCALE GENOMIC DNA]</scope>
    <source>
        <strain evidence="2">Pf1</strain>
    </source>
</reference>
<accession>A0AAV0SNB4</accession>
<dbReference type="Proteomes" id="UP001157938">
    <property type="component" value="Unassembled WGS sequence"/>
</dbReference>
<dbReference type="EMBL" id="CAKLBC010001320">
    <property type="protein sequence ID" value="CAH0490994.1"/>
    <property type="molecule type" value="Genomic_DNA"/>
</dbReference>
<evidence type="ECO:0000313" key="5">
    <source>
        <dbReference type="Proteomes" id="UP001159659"/>
    </source>
</evidence>
<dbReference type="AlphaFoldDB" id="A0AAV0SNB4"/>
<name>A0AAV0SNB4_9STRA</name>